<name>G5GR59_9FIRM</name>
<dbReference type="EMBL" id="ACZM01000017">
    <property type="protein sequence ID" value="EHG19919.1"/>
    <property type="molecule type" value="Genomic_DNA"/>
</dbReference>
<dbReference type="HOGENOM" id="CLU_1303079_0_0_9"/>
<comment type="caution">
    <text evidence="2">The sequence shown here is derived from an EMBL/GenBank/DDBJ whole genome shotgun (WGS) entry which is preliminary data.</text>
</comment>
<feature type="chain" id="PRO_5003477533" evidence="1">
    <location>
        <begin position="29"/>
        <end position="204"/>
    </location>
</feature>
<dbReference type="Proteomes" id="UP000004129">
    <property type="component" value="Unassembled WGS sequence"/>
</dbReference>
<dbReference type="OrthoDB" id="1664763at2"/>
<evidence type="ECO:0000256" key="1">
    <source>
        <dbReference type="SAM" id="SignalP"/>
    </source>
</evidence>
<feature type="signal peptide" evidence="1">
    <location>
        <begin position="1"/>
        <end position="28"/>
    </location>
</feature>
<evidence type="ECO:0000313" key="3">
    <source>
        <dbReference type="Proteomes" id="UP000004129"/>
    </source>
</evidence>
<proteinExistence type="predicted"/>
<organism evidence="2 3">
    <name type="scientific">Selenomonas infelix ATCC 43532</name>
    <dbReference type="NCBI Taxonomy" id="679201"/>
    <lineage>
        <taxon>Bacteria</taxon>
        <taxon>Bacillati</taxon>
        <taxon>Bacillota</taxon>
        <taxon>Negativicutes</taxon>
        <taxon>Selenomonadales</taxon>
        <taxon>Selenomonadaceae</taxon>
        <taxon>Selenomonas</taxon>
    </lineage>
</organism>
<keyword evidence="3" id="KW-1185">Reference proteome</keyword>
<reference evidence="2 3" key="1">
    <citation type="submission" date="2011-08" db="EMBL/GenBank/DDBJ databases">
        <title>The Genome Sequence of Selenomonas infelix ATCC 43532.</title>
        <authorList>
            <consortium name="The Broad Institute Genome Sequencing Platform"/>
            <person name="Earl A."/>
            <person name="Ward D."/>
            <person name="Feldgarden M."/>
            <person name="Gevers D."/>
            <person name="Izard J."/>
            <person name="Blanton J.M."/>
            <person name="Baranova O.V."/>
            <person name="Dewhirst F.E."/>
            <person name="Young S.K."/>
            <person name="Zeng Q."/>
            <person name="Gargeya S."/>
            <person name="Fitzgerald M."/>
            <person name="Haas B."/>
            <person name="Abouelleil A."/>
            <person name="Alvarado L."/>
            <person name="Arachchi H.M."/>
            <person name="Berlin A."/>
            <person name="Brown A."/>
            <person name="Chapman S.B."/>
            <person name="Chen Z."/>
            <person name="Dunbar C."/>
            <person name="Freedman E."/>
            <person name="Gearin G."/>
            <person name="Gellesch M."/>
            <person name="Goldberg J."/>
            <person name="Griggs A."/>
            <person name="Gujja S."/>
            <person name="Heiman D."/>
            <person name="Howarth C."/>
            <person name="Larson L."/>
            <person name="Lui A."/>
            <person name="MacDonald P.J.P."/>
            <person name="Montmayeur A."/>
            <person name="Murphy C."/>
            <person name="Neiman D."/>
            <person name="Pearson M."/>
            <person name="Priest M."/>
            <person name="Roberts A."/>
            <person name="Saif S."/>
            <person name="Shea T."/>
            <person name="Shenoy N."/>
            <person name="Sisk P."/>
            <person name="Stolte C."/>
            <person name="Sykes S."/>
            <person name="Wortman J."/>
            <person name="Nusbaum C."/>
            <person name="Birren B."/>
        </authorList>
    </citation>
    <scope>NUCLEOTIDE SEQUENCE [LARGE SCALE GENOMIC DNA]</scope>
    <source>
        <strain evidence="2 3">ATCC 43532</strain>
    </source>
</reference>
<dbReference type="AlphaFoldDB" id="G5GR59"/>
<evidence type="ECO:0000313" key="2">
    <source>
        <dbReference type="EMBL" id="EHG19919.1"/>
    </source>
</evidence>
<dbReference type="STRING" id="679201.HMPREF9334_01811"/>
<keyword evidence="1" id="KW-0732">Signal</keyword>
<dbReference type="RefSeq" id="WP_006693246.1">
    <property type="nucleotide sequence ID" value="NZ_JH376800.1"/>
</dbReference>
<dbReference type="PATRIC" id="fig|679201.3.peg.1827"/>
<gene>
    <name evidence="2" type="ORF">HMPREF9334_01811</name>
</gene>
<accession>G5GR59</accession>
<protein>
    <submittedName>
        <fullName evidence="2">Uncharacterized protein</fullName>
    </submittedName>
</protein>
<sequence>MTFAHKAVRYCFAAIFVPLLFLGAEATAAPEAAPMQPTRIVPSEHTEIRQLTMEFRHPVADGTLMRMIWQIDGVVKDAFSAEEITERGLNPDALIPCLAEFVAKEFTNGRRLDIRERYIPWTPELAARLHAVIAARDLAAENDYGARAETVTNPAYNILIAYADGRSLYITSEGQTLNEHEESIEDALLTWCDEAFTTAGKQTP</sequence>